<keyword evidence="8" id="KW-1185">Reference proteome</keyword>
<name>A0A9P8T0K9_9ASCO</name>
<comment type="subcellular location">
    <subcellularLocation>
        <location evidence="1">Endomembrane system</location>
    </subcellularLocation>
</comment>
<gene>
    <name evidence="7" type="ORF">OGAPHI_006057</name>
</gene>
<feature type="domain" description="AP complex mu/sigma subunit" evidence="6">
    <location>
        <begin position="1"/>
        <end position="63"/>
    </location>
</feature>
<evidence type="ECO:0000256" key="5">
    <source>
        <dbReference type="ARBA" id="ARBA00023136"/>
    </source>
</evidence>
<dbReference type="Proteomes" id="UP000769157">
    <property type="component" value="Unassembled WGS sequence"/>
</dbReference>
<evidence type="ECO:0000256" key="1">
    <source>
        <dbReference type="ARBA" id="ARBA00004308"/>
    </source>
</evidence>
<dbReference type="OrthoDB" id="371463at2759"/>
<reference evidence="7" key="1">
    <citation type="journal article" date="2021" name="Open Biol.">
        <title>Shared evolutionary footprints suggest mitochondrial oxidative damage underlies multiple complex I losses in fungi.</title>
        <authorList>
            <person name="Schikora-Tamarit M.A."/>
            <person name="Marcet-Houben M."/>
            <person name="Nosek J."/>
            <person name="Gabaldon T."/>
        </authorList>
    </citation>
    <scope>NUCLEOTIDE SEQUENCE</scope>
    <source>
        <strain evidence="7">CBS6075</strain>
    </source>
</reference>
<evidence type="ECO:0000313" key="7">
    <source>
        <dbReference type="EMBL" id="KAH3661878.1"/>
    </source>
</evidence>
<keyword evidence="5" id="KW-0472">Membrane</keyword>
<evidence type="ECO:0000256" key="4">
    <source>
        <dbReference type="ARBA" id="ARBA00022927"/>
    </source>
</evidence>
<dbReference type="InterPro" id="IPR016635">
    <property type="entry name" value="AP_complex_ssu"/>
</dbReference>
<dbReference type="GO" id="GO:0012505">
    <property type="term" value="C:endomembrane system"/>
    <property type="evidence" value="ECO:0007669"/>
    <property type="project" value="UniProtKB-SubCell"/>
</dbReference>
<keyword evidence="3" id="KW-0813">Transport</keyword>
<dbReference type="EMBL" id="JAEUBE010000414">
    <property type="protein sequence ID" value="KAH3661878.1"/>
    <property type="molecule type" value="Genomic_DNA"/>
</dbReference>
<keyword evidence="4" id="KW-0653">Protein transport</keyword>
<dbReference type="InterPro" id="IPR011012">
    <property type="entry name" value="Longin-like_dom_sf"/>
</dbReference>
<evidence type="ECO:0000259" key="6">
    <source>
        <dbReference type="Pfam" id="PF01217"/>
    </source>
</evidence>
<evidence type="ECO:0000313" key="8">
    <source>
        <dbReference type="Proteomes" id="UP000769157"/>
    </source>
</evidence>
<dbReference type="GO" id="GO:0015031">
    <property type="term" value="P:protein transport"/>
    <property type="evidence" value="ECO:0007669"/>
    <property type="project" value="UniProtKB-KW"/>
</dbReference>
<dbReference type="SUPFAM" id="SSF64356">
    <property type="entry name" value="SNARE-like"/>
    <property type="match status" value="1"/>
</dbReference>
<protein>
    <recommendedName>
        <fullName evidence="6">AP complex mu/sigma subunit domain-containing protein</fullName>
    </recommendedName>
</protein>
<dbReference type="GeneID" id="70238021"/>
<dbReference type="InterPro" id="IPR022775">
    <property type="entry name" value="AP_mu_sigma_su"/>
</dbReference>
<comment type="caution">
    <text evidence="7">The sequence shown here is derived from an EMBL/GenBank/DDBJ whole genome shotgun (WGS) entry which is preliminary data.</text>
</comment>
<evidence type="ECO:0000256" key="2">
    <source>
        <dbReference type="ARBA" id="ARBA00006972"/>
    </source>
</evidence>
<accession>A0A9P8T0K9</accession>
<comment type="similarity">
    <text evidence="2">Belongs to the adaptor complexes small subunit family.</text>
</comment>
<dbReference type="Pfam" id="PF01217">
    <property type="entry name" value="Clat_adaptor_s"/>
    <property type="match status" value="1"/>
</dbReference>
<evidence type="ECO:0000256" key="3">
    <source>
        <dbReference type="ARBA" id="ARBA00022448"/>
    </source>
</evidence>
<reference evidence="7" key="2">
    <citation type="submission" date="2021-01" db="EMBL/GenBank/DDBJ databases">
        <authorList>
            <person name="Schikora-Tamarit M.A."/>
        </authorList>
    </citation>
    <scope>NUCLEOTIDE SEQUENCE</scope>
    <source>
        <strain evidence="7">CBS6075</strain>
    </source>
</reference>
<dbReference type="Gene3D" id="3.30.450.60">
    <property type="match status" value="1"/>
</dbReference>
<dbReference type="RefSeq" id="XP_046058982.1">
    <property type="nucleotide sequence ID" value="XM_046207305.1"/>
</dbReference>
<sequence>MAVDVQDNELSYLEMVHLMVEVLDSYFNNVCELDIIFNFYKVYQVLDEMFLSGEFQETIAHSVASWGFFVGNTSLLTHSRDDSDQKVLTFVKVSLQFITQLSVWGLDVILGLTVVGHQVQVTIVNVQQLELGSSNEWNLHVVGRWGQVLQLLLGEDVKSNQVDLGVTVLTSLGSGHVDNLAWSTLDNNETVLSQGRTLHWVGQRGTSISGLEGVLRR</sequence>
<organism evidence="7 8">
    <name type="scientific">Ogataea philodendri</name>
    <dbReference type="NCBI Taxonomy" id="1378263"/>
    <lineage>
        <taxon>Eukaryota</taxon>
        <taxon>Fungi</taxon>
        <taxon>Dikarya</taxon>
        <taxon>Ascomycota</taxon>
        <taxon>Saccharomycotina</taxon>
        <taxon>Pichiomycetes</taxon>
        <taxon>Pichiales</taxon>
        <taxon>Pichiaceae</taxon>
        <taxon>Ogataea</taxon>
    </lineage>
</organism>
<dbReference type="PANTHER" id="PTHR11753">
    <property type="entry name" value="ADAPTOR COMPLEXES SMALL SUBUNIT FAMILY"/>
    <property type="match status" value="1"/>
</dbReference>
<dbReference type="AlphaFoldDB" id="A0A9P8T0K9"/>
<proteinExistence type="inferred from homology"/>